<sequence length="228" mass="26218">MFRIFFLLLVTLFAFNAYASKSAPSTKHHREFEMIQDRFERVKPLIVEISRKQGVDPNLMTTLIYRESRFNPKAYNRTSKAHSLVQMLPSTKRNLLKLYGAEIGLSRNADLYNPRNAVLLASVYVKHLEKGLTKRLKRKPTIAEIALAYHWGESGAHARIKSKSRAAQREMASFMKDATFYSAKINKPVASRQLAFAKKPERQIQLAEVNRIWDTINTSFPFKQGVTL</sequence>
<name>A0A635RBL4_SALET</name>
<dbReference type="Pfam" id="PF01464">
    <property type="entry name" value="SLT"/>
    <property type="match status" value="1"/>
</dbReference>
<dbReference type="SUPFAM" id="SSF53955">
    <property type="entry name" value="Lysozyme-like"/>
    <property type="match status" value="1"/>
</dbReference>
<evidence type="ECO:0000313" key="3">
    <source>
        <dbReference type="EMBL" id="EDH8304195.1"/>
    </source>
</evidence>
<dbReference type="InterPro" id="IPR008258">
    <property type="entry name" value="Transglycosylase_SLT_dom_1"/>
</dbReference>
<evidence type="ECO:0000256" key="1">
    <source>
        <dbReference type="SAM" id="SignalP"/>
    </source>
</evidence>
<accession>A0A635RBL4</accession>
<dbReference type="InterPro" id="IPR023346">
    <property type="entry name" value="Lysozyme-like_dom_sf"/>
</dbReference>
<comment type="caution">
    <text evidence="3">The sequence shown here is derived from an EMBL/GenBank/DDBJ whole genome shotgun (WGS) entry which is preliminary data.</text>
</comment>
<keyword evidence="1" id="KW-0732">Signal</keyword>
<feature type="signal peptide" evidence="1">
    <location>
        <begin position="1"/>
        <end position="19"/>
    </location>
</feature>
<proteinExistence type="predicted"/>
<feature type="chain" id="PRO_5026252467" description="Transglycosylase SLT domain-containing protein" evidence="1">
    <location>
        <begin position="20"/>
        <end position="228"/>
    </location>
</feature>
<organism evidence="3">
    <name type="scientific">Salmonella enterica subsp. enterica serovar Chester</name>
    <dbReference type="NCBI Taxonomy" id="149386"/>
    <lineage>
        <taxon>Bacteria</taxon>
        <taxon>Pseudomonadati</taxon>
        <taxon>Pseudomonadota</taxon>
        <taxon>Gammaproteobacteria</taxon>
        <taxon>Enterobacterales</taxon>
        <taxon>Enterobacteriaceae</taxon>
        <taxon>Salmonella</taxon>
    </lineage>
</organism>
<dbReference type="EMBL" id="AAMIYH010000027">
    <property type="protein sequence ID" value="EDH8304195.1"/>
    <property type="molecule type" value="Genomic_DNA"/>
</dbReference>
<feature type="domain" description="Transglycosylase SLT" evidence="2">
    <location>
        <begin position="46"/>
        <end position="169"/>
    </location>
</feature>
<dbReference type="AlphaFoldDB" id="A0A635RBL4"/>
<dbReference type="Gene3D" id="1.10.530.10">
    <property type="match status" value="1"/>
</dbReference>
<gene>
    <name evidence="3" type="ORF">CB695_22285</name>
</gene>
<reference evidence="3" key="1">
    <citation type="submission" date="2018-07" db="EMBL/GenBank/DDBJ databases">
        <authorList>
            <person name="Ashton P.M."/>
            <person name="Dallman T."/>
            <person name="Nair S."/>
            <person name="De Pinna E."/>
            <person name="Peters T."/>
            <person name="Grant K."/>
        </authorList>
    </citation>
    <scope>NUCLEOTIDE SEQUENCE</scope>
    <source>
        <strain evidence="3">368335</strain>
    </source>
</reference>
<evidence type="ECO:0000259" key="2">
    <source>
        <dbReference type="Pfam" id="PF01464"/>
    </source>
</evidence>
<protein>
    <recommendedName>
        <fullName evidence="2">Transglycosylase SLT domain-containing protein</fullName>
    </recommendedName>
</protein>